<protein>
    <submittedName>
        <fullName evidence="4">Uncharacterized protein</fullName>
    </submittedName>
</protein>
<name>A0A7N0VIF5_KALFE</name>
<dbReference type="PANTHER" id="PTHR36486">
    <property type="entry name" value="OS01G0977800 PROTEIN"/>
    <property type="match status" value="1"/>
</dbReference>
<organism evidence="4 5">
    <name type="scientific">Kalanchoe fedtschenkoi</name>
    <name type="common">Lavender scallops</name>
    <name type="synonym">South American air plant</name>
    <dbReference type="NCBI Taxonomy" id="63787"/>
    <lineage>
        <taxon>Eukaryota</taxon>
        <taxon>Viridiplantae</taxon>
        <taxon>Streptophyta</taxon>
        <taxon>Embryophyta</taxon>
        <taxon>Tracheophyta</taxon>
        <taxon>Spermatophyta</taxon>
        <taxon>Magnoliopsida</taxon>
        <taxon>eudicotyledons</taxon>
        <taxon>Gunneridae</taxon>
        <taxon>Pentapetalae</taxon>
        <taxon>Saxifragales</taxon>
        <taxon>Crassulaceae</taxon>
        <taxon>Kalanchoe</taxon>
    </lineage>
</organism>
<dbReference type="InterPro" id="IPR053057">
    <property type="entry name" value="XLG_GTP-binding"/>
</dbReference>
<keyword evidence="5" id="KW-1185">Reference proteome</keyword>
<evidence type="ECO:0000313" key="4">
    <source>
        <dbReference type="EnsemblPlants" id="Kaladp0878s0052.1.v1.1"/>
    </source>
</evidence>
<dbReference type="GO" id="GO:0008270">
    <property type="term" value="F:zinc ion binding"/>
    <property type="evidence" value="ECO:0007669"/>
    <property type="project" value="UniProtKB-KW"/>
</dbReference>
<dbReference type="InterPro" id="IPR011011">
    <property type="entry name" value="Znf_FYVE_PHD"/>
</dbReference>
<dbReference type="AlphaFoldDB" id="A0A7N0VIF5"/>
<dbReference type="Gramene" id="Kaladp0878s0052.1.v1.1">
    <property type="protein sequence ID" value="Kaladp0878s0052.1.v1.1"/>
    <property type="gene ID" value="Kaladp0878s0052.v1.1"/>
</dbReference>
<dbReference type="SUPFAM" id="SSF57903">
    <property type="entry name" value="FYVE/PHD zinc finger"/>
    <property type="match status" value="1"/>
</dbReference>
<keyword evidence="3" id="KW-0862">Zinc</keyword>
<proteinExistence type="predicted"/>
<dbReference type="EnsemblPlants" id="Kaladp0878s0052.1.v1.1">
    <property type="protein sequence ID" value="Kaladp0878s0052.1.v1.1"/>
    <property type="gene ID" value="Kaladp0878s0052.v1.1"/>
</dbReference>
<evidence type="ECO:0000256" key="1">
    <source>
        <dbReference type="ARBA" id="ARBA00022723"/>
    </source>
</evidence>
<accession>A0A7N0VIF5</accession>
<dbReference type="PANTHER" id="PTHR36486:SF2">
    <property type="entry name" value="OS01G0977800 PROTEIN"/>
    <property type="match status" value="1"/>
</dbReference>
<reference evidence="4" key="1">
    <citation type="submission" date="2021-01" db="UniProtKB">
        <authorList>
            <consortium name="EnsemblPlants"/>
        </authorList>
    </citation>
    <scope>IDENTIFICATION</scope>
</reference>
<sequence>MRSHFQAAGGLTYGMTMSADHLKAAKLAMARRELEELYMGVPDESVNLTFQHLADVHCQVTPPPPSSNLDINIKPSSFSASHKLPSLDFQRAMQVSRPNHYHHHQSPSSLDKDVYNLHHHHPDIVSTPMDSATIITIASARASSSNNNNSDYNMMNMHNNSGKYHTTVIPGPVKNSMKKHQEIRSSSTTAPPPAAASDNDMLMRRQYITAGNNKHIMKSPPAASGVGHQGIPHSKICAICDTYVYVFRHRCLVCGRVYCRNCVNIGMGEMSEGRKCVECLGRRFSQRYIERAGKMQAGCCWSYPDNVKQQEVKWAQKGPRLGAASPKYDRSSSIIMVPGGGGDQACLSLT</sequence>
<keyword evidence="2" id="KW-0863">Zinc-finger</keyword>
<evidence type="ECO:0000313" key="5">
    <source>
        <dbReference type="Proteomes" id="UP000594263"/>
    </source>
</evidence>
<dbReference type="Proteomes" id="UP000594263">
    <property type="component" value="Unplaced"/>
</dbReference>
<keyword evidence="1" id="KW-0479">Metal-binding</keyword>
<evidence type="ECO:0000256" key="3">
    <source>
        <dbReference type="ARBA" id="ARBA00022833"/>
    </source>
</evidence>
<evidence type="ECO:0000256" key="2">
    <source>
        <dbReference type="ARBA" id="ARBA00022771"/>
    </source>
</evidence>